<keyword evidence="3 6" id="KW-0645">Protease</keyword>
<dbReference type="SUPFAM" id="SSF53474">
    <property type="entry name" value="alpha/beta-Hydrolases"/>
    <property type="match status" value="1"/>
</dbReference>
<dbReference type="Gene3D" id="3.40.50.1820">
    <property type="entry name" value="alpha/beta hydrolase"/>
    <property type="match status" value="1"/>
</dbReference>
<dbReference type="EMBL" id="KE384736">
    <property type="protein sequence ID" value="KJK78034.1"/>
    <property type="molecule type" value="Genomic_DNA"/>
</dbReference>
<dbReference type="GO" id="GO:0004185">
    <property type="term" value="F:serine-type carboxypeptidase activity"/>
    <property type="evidence" value="ECO:0007669"/>
    <property type="project" value="UniProtKB-UniRule"/>
</dbReference>
<keyword evidence="5" id="KW-0325">Glycoprotein</keyword>
<dbReference type="PROSITE" id="PS00131">
    <property type="entry name" value="CARBOXYPEPT_SER_SER"/>
    <property type="match status" value="1"/>
</dbReference>
<dbReference type="Proteomes" id="UP000054544">
    <property type="component" value="Unassembled WGS sequence"/>
</dbReference>
<dbReference type="OrthoDB" id="443318at2759"/>
<feature type="signal peptide" evidence="6">
    <location>
        <begin position="1"/>
        <end position="18"/>
    </location>
</feature>
<dbReference type="InterPro" id="IPR001563">
    <property type="entry name" value="Peptidase_S10"/>
</dbReference>
<evidence type="ECO:0000256" key="2">
    <source>
        <dbReference type="ARBA" id="ARBA00022645"/>
    </source>
</evidence>
<comment type="similarity">
    <text evidence="1 6">Belongs to the peptidase S10 family.</text>
</comment>
<dbReference type="PRINTS" id="PR00724">
    <property type="entry name" value="CRBOXYPTASEC"/>
</dbReference>
<keyword evidence="8" id="KW-1185">Reference proteome</keyword>
<keyword evidence="6" id="KW-0732">Signal</keyword>
<dbReference type="EC" id="3.4.16.-" evidence="6"/>
<name>A0A0D9NVL7_METAN</name>
<evidence type="ECO:0000256" key="4">
    <source>
        <dbReference type="ARBA" id="ARBA00022801"/>
    </source>
</evidence>
<evidence type="ECO:0000313" key="8">
    <source>
        <dbReference type="Proteomes" id="UP000054544"/>
    </source>
</evidence>
<dbReference type="InterPro" id="IPR018202">
    <property type="entry name" value="Ser_caboxypep_ser_AS"/>
</dbReference>
<dbReference type="STRING" id="1291518.A0A0D9NVL7"/>
<protein>
    <recommendedName>
        <fullName evidence="6">Carboxypeptidase</fullName>
        <ecNumber evidence="6">3.4.16.-</ecNumber>
    </recommendedName>
</protein>
<sequence length="524" mass="57865">MKLLPFLFSILAAPITDATPVNQGQVSQPALDHGTANASEDRFQYLNSKTRKYLVDGKSIPEVKFDVGESYAGLLPISPSSNSSLFFWFFPTSNPKASDEITIWLNGGPGDSSLNGMLLATGPFLWQPGTDRPIPNPYAWNNLTNVVYIDQPAGTGYSPGSGTVGNVIDIAEQFTSWFKNFATTFGLERRKVYITGESYAGHMIPYIASRMLDEKNNTYSNVKGVQIVDGVINSFSVIQQAPVVAAAKHFNHVMNLNDTFISDINTRSEQCGYNKFLSEVLVYPPSKKVFATPDRDQPGCSIWSDVLTAAFKVNPCFNTYHLTDRCPTPESVMDDGPNSYFNREDVKKVLHVPPKTDYKAHGGFAWSGFPGVDGLAPRPSALGPLPRVIELTNNTIIAHGLQDFLLLANGSLATIQNMTWNGYQGFQKAPTEPLVVPYGHQRRELGYRKESAIEASVRVEGNAHTERGLTFVSIDTAGHEFNPARQELLKNWKNAPPTLVIHSEKDYWCLITEGLAKFNTLQEL</sequence>
<organism evidence="7 8">
    <name type="scientific">Metarhizium anisopliae BRIP 53293</name>
    <dbReference type="NCBI Taxonomy" id="1291518"/>
    <lineage>
        <taxon>Eukaryota</taxon>
        <taxon>Fungi</taxon>
        <taxon>Dikarya</taxon>
        <taxon>Ascomycota</taxon>
        <taxon>Pezizomycotina</taxon>
        <taxon>Sordariomycetes</taxon>
        <taxon>Hypocreomycetidae</taxon>
        <taxon>Hypocreales</taxon>
        <taxon>Clavicipitaceae</taxon>
        <taxon>Metarhizium</taxon>
    </lineage>
</organism>
<evidence type="ECO:0000256" key="3">
    <source>
        <dbReference type="ARBA" id="ARBA00022670"/>
    </source>
</evidence>
<accession>A0A0D9NVL7</accession>
<proteinExistence type="inferred from homology"/>
<keyword evidence="4 6" id="KW-0378">Hydrolase</keyword>
<dbReference type="InterPro" id="IPR029058">
    <property type="entry name" value="AB_hydrolase_fold"/>
</dbReference>
<keyword evidence="2 6" id="KW-0121">Carboxypeptidase</keyword>
<reference evidence="8" key="1">
    <citation type="journal article" date="2014" name="BMC Genomics">
        <title>The genome sequence of the biocontrol fungus Metarhizium anisopliae and comparative genomics of Metarhizium species.</title>
        <authorList>
            <person name="Pattemore J.A."/>
            <person name="Hane J.K."/>
            <person name="Williams A.H."/>
            <person name="Wilson B.A."/>
            <person name="Stodart B.J."/>
            <person name="Ash G.J."/>
        </authorList>
    </citation>
    <scope>NUCLEOTIDE SEQUENCE [LARGE SCALE GENOMIC DNA]</scope>
    <source>
        <strain evidence="8">BRIP 53293</strain>
    </source>
</reference>
<evidence type="ECO:0000256" key="1">
    <source>
        <dbReference type="ARBA" id="ARBA00009431"/>
    </source>
</evidence>
<dbReference type="Pfam" id="PF00450">
    <property type="entry name" value="Peptidase_S10"/>
    <property type="match status" value="1"/>
</dbReference>
<dbReference type="PANTHER" id="PTHR11802:SF116">
    <property type="entry name" value="CARBOXYPEPTIDASE"/>
    <property type="match status" value="1"/>
</dbReference>
<evidence type="ECO:0000256" key="5">
    <source>
        <dbReference type="ARBA" id="ARBA00023180"/>
    </source>
</evidence>
<evidence type="ECO:0000313" key="7">
    <source>
        <dbReference type="EMBL" id="KJK78034.1"/>
    </source>
</evidence>
<dbReference type="GO" id="GO:0006508">
    <property type="term" value="P:proteolysis"/>
    <property type="evidence" value="ECO:0007669"/>
    <property type="project" value="UniProtKB-KW"/>
</dbReference>
<gene>
    <name evidence="7" type="ORF">H634G_06617</name>
</gene>
<dbReference type="AlphaFoldDB" id="A0A0D9NVL7"/>
<dbReference type="PANTHER" id="PTHR11802">
    <property type="entry name" value="SERINE PROTEASE FAMILY S10 SERINE CARBOXYPEPTIDASE"/>
    <property type="match status" value="1"/>
</dbReference>
<evidence type="ECO:0000256" key="6">
    <source>
        <dbReference type="RuleBase" id="RU361156"/>
    </source>
</evidence>
<feature type="chain" id="PRO_5006515227" description="Carboxypeptidase" evidence="6">
    <location>
        <begin position="19"/>
        <end position="524"/>
    </location>
</feature>